<accession>A0A846QKF3</accession>
<dbReference type="Proteomes" id="UP000580856">
    <property type="component" value="Unassembled WGS sequence"/>
</dbReference>
<reference evidence="1 2" key="1">
    <citation type="submission" date="2020-03" db="EMBL/GenBank/DDBJ databases">
        <title>Genomic Encyclopedia of Type Strains, Phase IV (KMG-IV): sequencing the most valuable type-strain genomes for metagenomic binning, comparative biology and taxonomic classification.</title>
        <authorList>
            <person name="Goeker M."/>
        </authorList>
    </citation>
    <scope>NUCLEOTIDE SEQUENCE [LARGE SCALE GENOMIC DNA]</scope>
    <source>
        <strain evidence="1 2">DSM 24233</strain>
    </source>
</reference>
<evidence type="ECO:0000313" key="2">
    <source>
        <dbReference type="Proteomes" id="UP000580856"/>
    </source>
</evidence>
<name>A0A846QKF3_9BACT</name>
<dbReference type="AlphaFoldDB" id="A0A846QKF3"/>
<dbReference type="InterPro" id="IPR051159">
    <property type="entry name" value="Hexapeptide_acetyltransf"/>
</dbReference>
<sequence>MTNAHSDISHPGDGGSLAARLRHFLGRGYTLRETVLKGLRLYVWARIHRMLRYSFRSCGRGVIVDPSCIVDGGRFIELADNVWVQRGTWLCVPLVEMERPEDRAYLSVGSFTRIGPNCTLAAASRVVIEDNVLLGPNVTVLDHAHAYEDVTRPVARQGIKTGGRVVVRRNAWLAANVVVHASSGTLEIGENSVVAANSVVIDSVPPRTVVAGNPARPILRHDAGSGRWVRVRSADAGEVTA</sequence>
<protein>
    <submittedName>
        <fullName evidence="1">Acetyltransferase-like isoleucine patch superfamily enzyme</fullName>
    </submittedName>
</protein>
<dbReference type="GO" id="GO:0016740">
    <property type="term" value="F:transferase activity"/>
    <property type="evidence" value="ECO:0007669"/>
    <property type="project" value="UniProtKB-KW"/>
</dbReference>
<dbReference type="Gene3D" id="2.160.10.10">
    <property type="entry name" value="Hexapeptide repeat proteins"/>
    <property type="match status" value="1"/>
</dbReference>
<dbReference type="RefSeq" id="WP_167941724.1">
    <property type="nucleotide sequence ID" value="NZ_JAATJA010000002.1"/>
</dbReference>
<dbReference type="PANTHER" id="PTHR23416:SF78">
    <property type="entry name" value="LIPOPOLYSACCHARIDE BIOSYNTHESIS O-ACETYL TRANSFERASE WBBJ-RELATED"/>
    <property type="match status" value="1"/>
</dbReference>
<dbReference type="InterPro" id="IPR011004">
    <property type="entry name" value="Trimer_LpxA-like_sf"/>
</dbReference>
<dbReference type="PANTHER" id="PTHR23416">
    <property type="entry name" value="SIALIC ACID SYNTHASE-RELATED"/>
    <property type="match status" value="1"/>
</dbReference>
<dbReference type="SUPFAM" id="SSF51161">
    <property type="entry name" value="Trimeric LpxA-like enzymes"/>
    <property type="match status" value="1"/>
</dbReference>
<organism evidence="1 2">
    <name type="scientific">Desulfobaculum xiamenense</name>
    <dbReference type="NCBI Taxonomy" id="995050"/>
    <lineage>
        <taxon>Bacteria</taxon>
        <taxon>Pseudomonadati</taxon>
        <taxon>Thermodesulfobacteriota</taxon>
        <taxon>Desulfovibrionia</taxon>
        <taxon>Desulfovibrionales</taxon>
        <taxon>Desulfovibrionaceae</taxon>
        <taxon>Desulfobaculum</taxon>
    </lineage>
</organism>
<keyword evidence="1" id="KW-0808">Transferase</keyword>
<comment type="caution">
    <text evidence="1">The sequence shown here is derived from an EMBL/GenBank/DDBJ whole genome shotgun (WGS) entry which is preliminary data.</text>
</comment>
<dbReference type="EMBL" id="JAATJA010000002">
    <property type="protein sequence ID" value="NJB68678.1"/>
    <property type="molecule type" value="Genomic_DNA"/>
</dbReference>
<proteinExistence type="predicted"/>
<dbReference type="CDD" id="cd04647">
    <property type="entry name" value="LbH_MAT_like"/>
    <property type="match status" value="1"/>
</dbReference>
<keyword evidence="2" id="KW-1185">Reference proteome</keyword>
<gene>
    <name evidence="1" type="ORF">GGQ74_002351</name>
</gene>
<evidence type="ECO:0000313" key="1">
    <source>
        <dbReference type="EMBL" id="NJB68678.1"/>
    </source>
</evidence>